<evidence type="ECO:0000313" key="2">
    <source>
        <dbReference type="Proteomes" id="UP000193087"/>
    </source>
</evidence>
<dbReference type="Proteomes" id="UP000193087">
    <property type="component" value="Unassembled WGS sequence"/>
</dbReference>
<dbReference type="AlphaFoldDB" id="A0A1X2B411"/>
<organism evidence="1 2">
    <name type="scientific">Mycobacterium riyadhense</name>
    <dbReference type="NCBI Taxonomy" id="486698"/>
    <lineage>
        <taxon>Bacteria</taxon>
        <taxon>Bacillati</taxon>
        <taxon>Actinomycetota</taxon>
        <taxon>Actinomycetes</taxon>
        <taxon>Mycobacteriales</taxon>
        <taxon>Mycobacteriaceae</taxon>
        <taxon>Mycobacterium</taxon>
    </lineage>
</organism>
<accession>A0A1X2B411</accession>
<reference evidence="1 2" key="1">
    <citation type="submission" date="2016-01" db="EMBL/GenBank/DDBJ databases">
        <title>The new phylogeny of the genus Mycobacterium.</title>
        <authorList>
            <person name="Tarcisio F."/>
            <person name="Conor M."/>
            <person name="Antonella G."/>
            <person name="Elisabetta G."/>
            <person name="Giulia F.S."/>
            <person name="Sara T."/>
            <person name="Anna F."/>
            <person name="Clotilde B."/>
            <person name="Roberto B."/>
            <person name="Veronica D.S."/>
            <person name="Fabio R."/>
            <person name="Monica P."/>
            <person name="Olivier J."/>
            <person name="Enrico T."/>
            <person name="Nicola S."/>
        </authorList>
    </citation>
    <scope>NUCLEOTIDE SEQUENCE [LARGE SCALE GENOMIC DNA]</scope>
    <source>
        <strain evidence="1 2">DSM 45176</strain>
    </source>
</reference>
<dbReference type="EMBL" id="LQPQ01000246">
    <property type="protein sequence ID" value="ORW58287.1"/>
    <property type="molecule type" value="Genomic_DNA"/>
</dbReference>
<protein>
    <submittedName>
        <fullName evidence="1">Uncharacterized protein</fullName>
    </submittedName>
</protein>
<gene>
    <name evidence="1" type="ORF">AWC22_06490</name>
</gene>
<dbReference type="RefSeq" id="WP_169726424.1">
    <property type="nucleotide sequence ID" value="NZ_CAJMWL010000002.1"/>
</dbReference>
<sequence>MGLQPLAFFLGLPAGLIEFTAQLGSGLAVTLGRLVGSALRGPGGSGLELGRIGVLVCLVNFGVALREFISVFGLSLCQLLLRPRYRGVGLGATVGDPGLHLFAHARRFGDRIFDERIGFFTFTFGGLCALIGQARGPLSGCATSLGLGHLGERVAVCILNLRTRSLDVASRPELDHQVVEVPPQVCHFPW</sequence>
<evidence type="ECO:0000313" key="1">
    <source>
        <dbReference type="EMBL" id="ORW58287.1"/>
    </source>
</evidence>
<proteinExistence type="predicted"/>
<comment type="caution">
    <text evidence="1">The sequence shown here is derived from an EMBL/GenBank/DDBJ whole genome shotgun (WGS) entry which is preliminary data.</text>
</comment>
<keyword evidence="2" id="KW-1185">Reference proteome</keyword>
<name>A0A1X2B411_9MYCO</name>
<dbReference type="GeneID" id="93497777"/>